<protein>
    <submittedName>
        <fullName evidence="1">Uncharacterized protein</fullName>
    </submittedName>
</protein>
<proteinExistence type="predicted"/>
<organism evidence="1 2">
    <name type="scientific">Shewanella septentrionalis</name>
    <dbReference type="NCBI Taxonomy" id="2952223"/>
    <lineage>
        <taxon>Bacteria</taxon>
        <taxon>Pseudomonadati</taxon>
        <taxon>Pseudomonadota</taxon>
        <taxon>Gammaproteobacteria</taxon>
        <taxon>Alteromonadales</taxon>
        <taxon>Shewanellaceae</taxon>
        <taxon>Shewanella</taxon>
    </lineage>
</organism>
<gene>
    <name evidence="1" type="ORF">NE536_18145</name>
</gene>
<evidence type="ECO:0000313" key="1">
    <source>
        <dbReference type="EMBL" id="MCT7947271.1"/>
    </source>
</evidence>
<evidence type="ECO:0000313" key="2">
    <source>
        <dbReference type="Proteomes" id="UP001155604"/>
    </source>
</evidence>
<dbReference type="RefSeq" id="WP_261273554.1">
    <property type="nucleotide sequence ID" value="NZ_JAMTCC010000037.1"/>
</dbReference>
<reference evidence="1" key="1">
    <citation type="journal article" date="2023" name="Int. J. Syst. Evol. Microbiol.">
        <title>&lt;i&gt;Shewanella septentrionalis&lt;/i&gt; sp. nov. and &lt;i&gt;Shewanella holmiensis&lt;/i&gt; sp. nov., isolated from Baltic Sea water and sediments.</title>
        <authorList>
            <person name="Martin-Rodriguez A.J."/>
            <person name="Thorell K."/>
            <person name="Joffre E."/>
            <person name="Jensie-Markopoulos S."/>
            <person name="Moore E.R.B."/>
            <person name="Sjoling A."/>
        </authorList>
    </citation>
    <scope>NUCLEOTIDE SEQUENCE</scope>
    <source>
        <strain evidence="1">SP1W3</strain>
    </source>
</reference>
<keyword evidence="2" id="KW-1185">Reference proteome</keyword>
<sequence length="276" mass="32799">MENDMELESYREAVRLYRRLVKFGGRDELIRNVSQPHNTQFLANTDQSANYYKNLYVDQVSVQDSCRLLPPPDDGTCAGCKKHFLTKRPIIDHQTDLDIGNYLENHFMNFMNENFKSRSLPLNCLRADTQRLNMPDFKIIRTDIDHDVLFFEFKCIFKPFIKISDKIAGTYCYNNSMTLDCDIKLERQKKLINSSNIESKTIYIYWYDIPCVKGVFWQYSDFIYQHQTKTLSYTRAMQPGDYKDNRQVGHIDKIYLPLHMMKNFNELFESIIKTIY</sequence>
<comment type="caution">
    <text evidence="1">The sequence shown here is derived from an EMBL/GenBank/DDBJ whole genome shotgun (WGS) entry which is preliminary data.</text>
</comment>
<accession>A0A9X2WXJ4</accession>
<dbReference type="Proteomes" id="UP001155604">
    <property type="component" value="Unassembled WGS sequence"/>
</dbReference>
<dbReference type="AlphaFoldDB" id="A0A9X2WXJ4"/>
<name>A0A9X2WXJ4_9GAMM</name>
<dbReference type="EMBL" id="JAMTCC010000037">
    <property type="protein sequence ID" value="MCT7947271.1"/>
    <property type="molecule type" value="Genomic_DNA"/>
</dbReference>